<keyword evidence="10" id="KW-1185">Reference proteome</keyword>
<organism evidence="9 10">
    <name type="scientific">Microlunatus antarcticus</name>
    <dbReference type="NCBI Taxonomy" id="53388"/>
    <lineage>
        <taxon>Bacteria</taxon>
        <taxon>Bacillati</taxon>
        <taxon>Actinomycetota</taxon>
        <taxon>Actinomycetes</taxon>
        <taxon>Propionibacteriales</taxon>
        <taxon>Propionibacteriaceae</taxon>
        <taxon>Microlunatus</taxon>
    </lineage>
</organism>
<keyword evidence="2" id="KW-1003">Cell membrane</keyword>
<reference evidence="9 10" key="1">
    <citation type="submission" date="2020-08" db="EMBL/GenBank/DDBJ databases">
        <title>Sequencing the genomes of 1000 actinobacteria strains.</title>
        <authorList>
            <person name="Klenk H.-P."/>
        </authorList>
    </citation>
    <scope>NUCLEOTIDE SEQUENCE [LARGE SCALE GENOMIC DNA]</scope>
    <source>
        <strain evidence="9 10">DSM 11053</strain>
    </source>
</reference>
<dbReference type="EMBL" id="JACHZG010000001">
    <property type="protein sequence ID" value="MBB3327159.1"/>
    <property type="molecule type" value="Genomic_DNA"/>
</dbReference>
<evidence type="ECO:0000256" key="4">
    <source>
        <dbReference type="ARBA" id="ARBA00022989"/>
    </source>
</evidence>
<sequence>MTRRDLGLVLQGLWFRRWVSLAVLLVAALVVGAAVTGPLFLRAAGESVLRDTLAQSTASGRGVADRYEGPMTDGPVDRVVTADAAKVAERPVLARLLGAPVAALQTTVTVGDAGPLAERVPLVSRDGACAHVRLVTGTCPEQPGSVMATVSTAELQGWRAGQTLQLGTQRVLLAGTYVPLDPSGDYWAGRPYFVAYAGGAGPAYAGPDASSLDAVLATRETVEAAGPSATGAASVDRLLDLDRIRVTDVPALQQEIDTWSTPDDSTGVQGDTALTVVLRQAIGVVDALTLPVLVVEAQLLVLCWLVLFLVVANAAEARGPEVALAKLRGVGTGATVAFGLLDTLLLVVLAVPVGFLLAWAWTVALARWQLAPGVPVVLTAAAGWAALGAGAGAVVGAVLATARTLRRPVVEQWRRATRRVKARSWLVDAAVAVVAVVGLVALVGPGAADVPAGPLALVAPSLVVLLAALVGSRVLPGLCRAAYGPTRRRGWVAGLLAVRQLGRRPSTLRLALLLTVAFGLVVFGVDAWSVARANAHDRAWTEVGAAEVLTVNVPPGADLAAVVDRIDPTGAEVTAVSTATDFTRTPSVLLLGVQPERFARIAFWRSDLGPAPLADLTSRLASTDAPPVLLTGDRLRVDVDVPSMTAEAAPLLVADVVQPSALGGATRVVLGPVGVGRRTLEADLPCAGKTCRLAGVGLQRPGTTLFPFRGTVVLTGLQVHGDAGWQDKPGAVRTAGGWRPVRTGAAAATSSATGTALEADASLADSPTWQVADHPAALPALVASGVAEAARTTSAGLGSRPLALDPVALTAALPGGGDRAVVVDRDLVRRASEGSVARDVETVWVAPAAVARVPQELEAAGVTVLDTSSASELTRVYGRQGPQLALLLFLAGASLAALLAGGGAALTLHLNGRRRTYELAAMLALGLRRRTLLAALHLEQGLLVAFGAVVGTASGLVAAALALPAIPEFSDAPTAPPLRYDVQVGPVALSVGVAVLVLALTVVISSASLVRSAHVDQLREAPA</sequence>
<feature type="transmembrane region" description="Helical" evidence="7">
    <location>
        <begin position="21"/>
        <end position="41"/>
    </location>
</feature>
<dbReference type="PANTHER" id="PTHR30572">
    <property type="entry name" value="MEMBRANE COMPONENT OF TRANSPORTER-RELATED"/>
    <property type="match status" value="1"/>
</dbReference>
<dbReference type="GO" id="GO:0022857">
    <property type="term" value="F:transmembrane transporter activity"/>
    <property type="evidence" value="ECO:0007669"/>
    <property type="project" value="TreeGrafter"/>
</dbReference>
<comment type="subcellular location">
    <subcellularLocation>
        <location evidence="1">Cell membrane</location>
        <topology evidence="1">Multi-pass membrane protein</topology>
    </subcellularLocation>
</comment>
<feature type="domain" description="ABC3 transporter permease C-terminal" evidence="8">
    <location>
        <begin position="893"/>
        <end position="1010"/>
    </location>
</feature>
<evidence type="ECO:0000256" key="3">
    <source>
        <dbReference type="ARBA" id="ARBA00022692"/>
    </source>
</evidence>
<evidence type="ECO:0000256" key="7">
    <source>
        <dbReference type="SAM" id="Phobius"/>
    </source>
</evidence>
<comment type="similarity">
    <text evidence="6">Belongs to the ABC-4 integral membrane protein family.</text>
</comment>
<dbReference type="PANTHER" id="PTHR30572:SF4">
    <property type="entry name" value="ABC TRANSPORTER PERMEASE YTRF"/>
    <property type="match status" value="1"/>
</dbReference>
<feature type="transmembrane region" description="Helical" evidence="7">
    <location>
        <begin position="987"/>
        <end position="1010"/>
    </location>
</feature>
<feature type="transmembrane region" description="Helical" evidence="7">
    <location>
        <begin position="425"/>
        <end position="443"/>
    </location>
</feature>
<feature type="transmembrane region" description="Helical" evidence="7">
    <location>
        <begin position="381"/>
        <end position="405"/>
    </location>
</feature>
<dbReference type="InterPro" id="IPR050250">
    <property type="entry name" value="Macrolide_Exporter_MacB"/>
</dbReference>
<evidence type="ECO:0000259" key="8">
    <source>
        <dbReference type="Pfam" id="PF02687"/>
    </source>
</evidence>
<accession>A0A7W5JVK3</accession>
<protein>
    <recommendedName>
        <fullName evidence="8">ABC3 transporter permease C-terminal domain-containing protein</fullName>
    </recommendedName>
</protein>
<dbReference type="Pfam" id="PF02687">
    <property type="entry name" value="FtsX"/>
    <property type="match status" value="1"/>
</dbReference>
<feature type="transmembrane region" description="Helical" evidence="7">
    <location>
        <begin position="942"/>
        <end position="967"/>
    </location>
</feature>
<evidence type="ECO:0000313" key="9">
    <source>
        <dbReference type="EMBL" id="MBB3327159.1"/>
    </source>
</evidence>
<evidence type="ECO:0000256" key="2">
    <source>
        <dbReference type="ARBA" id="ARBA00022475"/>
    </source>
</evidence>
<keyword evidence="4 7" id="KW-1133">Transmembrane helix</keyword>
<keyword evidence="3 7" id="KW-0812">Transmembrane</keyword>
<dbReference type="AlphaFoldDB" id="A0A7W5JVK3"/>
<dbReference type="GO" id="GO:0005886">
    <property type="term" value="C:plasma membrane"/>
    <property type="evidence" value="ECO:0007669"/>
    <property type="project" value="UniProtKB-SubCell"/>
</dbReference>
<dbReference type="InterPro" id="IPR003838">
    <property type="entry name" value="ABC3_permease_C"/>
</dbReference>
<evidence type="ECO:0000256" key="5">
    <source>
        <dbReference type="ARBA" id="ARBA00023136"/>
    </source>
</evidence>
<name>A0A7W5JVK3_9ACTN</name>
<evidence type="ECO:0000256" key="6">
    <source>
        <dbReference type="ARBA" id="ARBA00038076"/>
    </source>
</evidence>
<evidence type="ECO:0000256" key="1">
    <source>
        <dbReference type="ARBA" id="ARBA00004651"/>
    </source>
</evidence>
<feature type="transmembrane region" description="Helical" evidence="7">
    <location>
        <begin position="336"/>
        <end position="361"/>
    </location>
</feature>
<comment type="caution">
    <text evidence="9">The sequence shown here is derived from an EMBL/GenBank/DDBJ whole genome shotgun (WGS) entry which is preliminary data.</text>
</comment>
<feature type="transmembrane region" description="Helical" evidence="7">
    <location>
        <begin position="884"/>
        <end position="908"/>
    </location>
</feature>
<feature type="transmembrane region" description="Helical" evidence="7">
    <location>
        <begin position="455"/>
        <end position="479"/>
    </location>
</feature>
<dbReference type="Proteomes" id="UP000565572">
    <property type="component" value="Unassembled WGS sequence"/>
</dbReference>
<proteinExistence type="inferred from homology"/>
<evidence type="ECO:0000313" key="10">
    <source>
        <dbReference type="Proteomes" id="UP000565572"/>
    </source>
</evidence>
<feature type="transmembrane region" description="Helical" evidence="7">
    <location>
        <begin position="297"/>
        <end position="315"/>
    </location>
</feature>
<feature type="transmembrane region" description="Helical" evidence="7">
    <location>
        <begin position="510"/>
        <end position="531"/>
    </location>
</feature>
<keyword evidence="5 7" id="KW-0472">Membrane</keyword>
<gene>
    <name evidence="9" type="ORF">FHX39_002103</name>
</gene>
<dbReference type="RefSeq" id="WP_183338191.1">
    <property type="nucleotide sequence ID" value="NZ_JACHZG010000001.1"/>
</dbReference>